<dbReference type="RefSeq" id="WP_261757120.1">
    <property type="nucleotide sequence ID" value="NZ_CP104562.2"/>
</dbReference>
<dbReference type="Proteomes" id="UP001064933">
    <property type="component" value="Chromosome"/>
</dbReference>
<dbReference type="EMBL" id="CP104562">
    <property type="protein sequence ID" value="UXH77375.1"/>
    <property type="molecule type" value="Genomic_DNA"/>
</dbReference>
<accession>A0ABY6B261</accession>
<keyword evidence="2" id="KW-1185">Reference proteome</keyword>
<protein>
    <recommendedName>
        <fullName evidence="3">Alginate lyase domain-containing protein</fullName>
    </recommendedName>
</protein>
<evidence type="ECO:0000313" key="1">
    <source>
        <dbReference type="EMBL" id="UXH77375.1"/>
    </source>
</evidence>
<evidence type="ECO:0000313" key="2">
    <source>
        <dbReference type="Proteomes" id="UP001064933"/>
    </source>
</evidence>
<evidence type="ECO:0008006" key="3">
    <source>
        <dbReference type="Google" id="ProtNLM"/>
    </source>
</evidence>
<name>A0ABY6B261_9BURK</name>
<reference evidence="1" key="1">
    <citation type="submission" date="2022-10" db="EMBL/GenBank/DDBJ databases">
        <title>Characterization and whole genome sequencing of a new Roseateles species, isolated from fresh water.</title>
        <authorList>
            <person name="Guliayeva D.Y."/>
            <person name="Akhremchuk A.E."/>
            <person name="Sikolenko M.A."/>
            <person name="Valentovich L.N."/>
            <person name="Sidarenka A.V."/>
        </authorList>
    </citation>
    <scope>NUCLEOTIDE SEQUENCE</scope>
    <source>
        <strain evidence="1">BIM B-1768</strain>
    </source>
</reference>
<gene>
    <name evidence="1" type="ORF">N4261_20575</name>
</gene>
<organism evidence="1 2">
    <name type="scientific">Roseateles amylovorans</name>
    <dbReference type="NCBI Taxonomy" id="2978473"/>
    <lineage>
        <taxon>Bacteria</taxon>
        <taxon>Pseudomonadati</taxon>
        <taxon>Pseudomonadota</taxon>
        <taxon>Betaproteobacteria</taxon>
        <taxon>Burkholderiales</taxon>
        <taxon>Sphaerotilaceae</taxon>
        <taxon>Roseateles</taxon>
    </lineage>
</organism>
<proteinExistence type="predicted"/>
<sequence>MNYLPNFTQGVKHLLGREPSDSVITHLTNGTGSRDGCLRLFASAAAAQCLLAWFKDGDLPNMRYWAFLAAKAQRMVTQNNPSSWWPAYIHLYPLLSNHRDLIEWYAKNRISYYLNDAVGDRDNPREAAFHGFQALLALNGQWSELESRSIEALGDLKVKQSKYGVDFNFYLGLARKDPELMKSTIEQLAGPLASVRNVEQAFGLTEKLISTHAVIYSKIAAFWGYEFIINSPWIPAEWIPMAPSGSRDSPWAFMNNFDVWQPYEGQWAAWSPSKE</sequence>